<evidence type="ECO:0000313" key="2">
    <source>
        <dbReference type="EMBL" id="KAH3661251.1"/>
    </source>
</evidence>
<organism evidence="2 3">
    <name type="scientific">Ogataea philodendri</name>
    <dbReference type="NCBI Taxonomy" id="1378263"/>
    <lineage>
        <taxon>Eukaryota</taxon>
        <taxon>Fungi</taxon>
        <taxon>Dikarya</taxon>
        <taxon>Ascomycota</taxon>
        <taxon>Saccharomycotina</taxon>
        <taxon>Pichiomycetes</taxon>
        <taxon>Pichiales</taxon>
        <taxon>Pichiaceae</taxon>
        <taxon>Ogataea</taxon>
    </lineage>
</organism>
<dbReference type="OrthoDB" id="3996467at2759"/>
<keyword evidence="1" id="KW-1133">Transmembrane helix</keyword>
<dbReference type="EMBL" id="JAEUBE010000487">
    <property type="protein sequence ID" value="KAH3661251.1"/>
    <property type="molecule type" value="Genomic_DNA"/>
</dbReference>
<keyword evidence="1" id="KW-0472">Membrane</keyword>
<dbReference type="AlphaFoldDB" id="A0A9P8T139"/>
<proteinExistence type="predicted"/>
<keyword evidence="3" id="KW-1185">Reference proteome</keyword>
<feature type="transmembrane region" description="Helical" evidence="1">
    <location>
        <begin position="52"/>
        <end position="73"/>
    </location>
</feature>
<comment type="caution">
    <text evidence="2">The sequence shown here is derived from an EMBL/GenBank/DDBJ whole genome shotgun (WGS) entry which is preliminary data.</text>
</comment>
<name>A0A9P8T139_9ASCO</name>
<gene>
    <name evidence="2" type="ORF">OGAPHI_006658</name>
</gene>
<dbReference type="GeneID" id="70238622"/>
<keyword evidence="1" id="KW-0812">Transmembrane</keyword>
<evidence type="ECO:0000313" key="3">
    <source>
        <dbReference type="Proteomes" id="UP000769157"/>
    </source>
</evidence>
<dbReference type="Proteomes" id="UP000769157">
    <property type="component" value="Unassembled WGS sequence"/>
</dbReference>
<sequence>MSFTLTEFSMVADDDITTITTTITATMTQYANSVATVSRQTKAKQTASQLPLVLGLTLPLAGIVFLLIAAYVWHTVRKRRRFSTELVSSRSIDTTNTTDTETLHKYTMSRSSTEMSISKSVSHECDEISMDSPLLVRFGPIEPQWISTPLDSFKGMIRKSTQAIVANSPVGVKSPMFLRSFNLKSKDPDQDRHDTARLTSSVKKKPLLKLERHSAAQL</sequence>
<evidence type="ECO:0000256" key="1">
    <source>
        <dbReference type="SAM" id="Phobius"/>
    </source>
</evidence>
<reference evidence="2" key="1">
    <citation type="journal article" date="2021" name="Open Biol.">
        <title>Shared evolutionary footprints suggest mitochondrial oxidative damage underlies multiple complex I losses in fungi.</title>
        <authorList>
            <person name="Schikora-Tamarit M.A."/>
            <person name="Marcet-Houben M."/>
            <person name="Nosek J."/>
            <person name="Gabaldon T."/>
        </authorList>
    </citation>
    <scope>NUCLEOTIDE SEQUENCE</scope>
    <source>
        <strain evidence="2">CBS6075</strain>
    </source>
</reference>
<accession>A0A9P8T139</accession>
<protein>
    <submittedName>
        <fullName evidence="2">Uncharacterized protein</fullName>
    </submittedName>
</protein>
<dbReference type="RefSeq" id="XP_046058375.1">
    <property type="nucleotide sequence ID" value="XM_046207967.1"/>
</dbReference>
<reference evidence="2" key="2">
    <citation type="submission" date="2021-01" db="EMBL/GenBank/DDBJ databases">
        <authorList>
            <person name="Schikora-Tamarit M.A."/>
        </authorList>
    </citation>
    <scope>NUCLEOTIDE SEQUENCE</scope>
    <source>
        <strain evidence="2">CBS6075</strain>
    </source>
</reference>